<dbReference type="STRING" id="47855.GA0070606_1298"/>
<keyword evidence="1" id="KW-0328">Glycosyltransferase</keyword>
<dbReference type="RefSeq" id="WP_091095947.1">
    <property type="nucleotide sequence ID" value="NZ_FMHZ01000002.1"/>
</dbReference>
<name>A0A1C6U3C8_9ACTN</name>
<keyword evidence="7" id="KW-1185">Reference proteome</keyword>
<dbReference type="Gene3D" id="3.40.50.2000">
    <property type="entry name" value="Glycogen Phosphorylase B"/>
    <property type="match status" value="2"/>
</dbReference>
<evidence type="ECO:0000256" key="3">
    <source>
        <dbReference type="SAM" id="MobiDB-lite"/>
    </source>
</evidence>
<dbReference type="PANTHER" id="PTHR45947">
    <property type="entry name" value="SULFOQUINOVOSYL TRANSFERASE SQD2"/>
    <property type="match status" value="1"/>
</dbReference>
<accession>A0A1C6U3C8</accession>
<sequence length="392" mass="42830">MPDTVDTEMPERMRVCVVGPLPPPMGGIARGVAMLVNRFRDDPEVHIEVVDIAQQWRGVHELGRGRRLTAGVRQLTAGAVALRRVLAAGRTDVVHLHSSGGPGVFRDLALLLITRVYRRPVIYHLHFGRIPDIAGRGSREWRLMARAMRLATAVLVLDEASEATVRNQLPTVWVRRMPNGVDLDRLPAPHRDPAPAERTVLFVGWFLHAKGVEDLLTAWRTAAQPGWRLLFVGPADPAYLRSVTEQHQPPASVSFLGELPHAEVLAMMGRCDLFVLPSHTEGFPNVVVEAMALGCPVVATDVGATAEILGDDSGVVVAPSDPVGLAAALRELMTDPVRRAELAGRARARVHRLYGLQSVLRQHTDLWRRVAGSPRHDRRPPAAAPGKHPVGS</sequence>
<dbReference type="Pfam" id="PF00534">
    <property type="entry name" value="Glycos_transf_1"/>
    <property type="match status" value="1"/>
</dbReference>
<feature type="domain" description="Glycosyl transferase family 1" evidence="4">
    <location>
        <begin position="197"/>
        <end position="348"/>
    </location>
</feature>
<evidence type="ECO:0000259" key="4">
    <source>
        <dbReference type="Pfam" id="PF00534"/>
    </source>
</evidence>
<reference evidence="7" key="1">
    <citation type="submission" date="2016-06" db="EMBL/GenBank/DDBJ databases">
        <authorList>
            <person name="Varghese N."/>
            <person name="Submissions Spin"/>
        </authorList>
    </citation>
    <scope>NUCLEOTIDE SEQUENCE [LARGE SCALE GENOMIC DNA]</scope>
    <source>
        <strain evidence="7">DSM 43903</strain>
    </source>
</reference>
<evidence type="ECO:0000256" key="2">
    <source>
        <dbReference type="ARBA" id="ARBA00022679"/>
    </source>
</evidence>
<dbReference type="InterPro" id="IPR001296">
    <property type="entry name" value="Glyco_trans_1"/>
</dbReference>
<dbReference type="SUPFAM" id="SSF53756">
    <property type="entry name" value="UDP-Glycosyltransferase/glycogen phosphorylase"/>
    <property type="match status" value="1"/>
</dbReference>
<dbReference type="InterPro" id="IPR050194">
    <property type="entry name" value="Glycosyltransferase_grp1"/>
</dbReference>
<dbReference type="GO" id="GO:0016758">
    <property type="term" value="F:hexosyltransferase activity"/>
    <property type="evidence" value="ECO:0007669"/>
    <property type="project" value="TreeGrafter"/>
</dbReference>
<dbReference type="AlphaFoldDB" id="A0A1C6U3C8"/>
<evidence type="ECO:0000259" key="5">
    <source>
        <dbReference type="Pfam" id="PF13439"/>
    </source>
</evidence>
<protein>
    <submittedName>
        <fullName evidence="6">Glycosyltransferase involved in cell wall bisynthesis</fullName>
    </submittedName>
</protein>
<keyword evidence="2 6" id="KW-0808">Transferase</keyword>
<dbReference type="OrthoDB" id="6286688at2"/>
<dbReference type="CDD" id="cd03801">
    <property type="entry name" value="GT4_PimA-like"/>
    <property type="match status" value="1"/>
</dbReference>
<feature type="domain" description="Glycosyltransferase subfamily 4-like N-terminal" evidence="5">
    <location>
        <begin position="25"/>
        <end position="185"/>
    </location>
</feature>
<organism evidence="6 7">
    <name type="scientific">Micromonospora citrea</name>
    <dbReference type="NCBI Taxonomy" id="47855"/>
    <lineage>
        <taxon>Bacteria</taxon>
        <taxon>Bacillati</taxon>
        <taxon>Actinomycetota</taxon>
        <taxon>Actinomycetes</taxon>
        <taxon>Micromonosporales</taxon>
        <taxon>Micromonosporaceae</taxon>
        <taxon>Micromonospora</taxon>
    </lineage>
</organism>
<dbReference type="Proteomes" id="UP000199001">
    <property type="component" value="Unassembled WGS sequence"/>
</dbReference>
<gene>
    <name evidence="6" type="ORF">GA0070606_1298</name>
</gene>
<dbReference type="PANTHER" id="PTHR45947:SF3">
    <property type="entry name" value="SULFOQUINOVOSYL TRANSFERASE SQD2"/>
    <property type="match status" value="1"/>
</dbReference>
<dbReference type="EMBL" id="FMHZ01000002">
    <property type="protein sequence ID" value="SCL48379.1"/>
    <property type="molecule type" value="Genomic_DNA"/>
</dbReference>
<evidence type="ECO:0000256" key="1">
    <source>
        <dbReference type="ARBA" id="ARBA00022676"/>
    </source>
</evidence>
<dbReference type="InterPro" id="IPR028098">
    <property type="entry name" value="Glyco_trans_4-like_N"/>
</dbReference>
<dbReference type="GO" id="GO:1901137">
    <property type="term" value="P:carbohydrate derivative biosynthetic process"/>
    <property type="evidence" value="ECO:0007669"/>
    <property type="project" value="UniProtKB-ARBA"/>
</dbReference>
<feature type="region of interest" description="Disordered" evidence="3">
    <location>
        <begin position="370"/>
        <end position="392"/>
    </location>
</feature>
<proteinExistence type="predicted"/>
<evidence type="ECO:0000313" key="6">
    <source>
        <dbReference type="EMBL" id="SCL48379.1"/>
    </source>
</evidence>
<evidence type="ECO:0000313" key="7">
    <source>
        <dbReference type="Proteomes" id="UP000199001"/>
    </source>
</evidence>
<dbReference type="Pfam" id="PF13439">
    <property type="entry name" value="Glyco_transf_4"/>
    <property type="match status" value="1"/>
</dbReference>